<organism evidence="2 3">
    <name type="scientific">Streptomyces coeruleoprunus</name>
    <dbReference type="NCBI Taxonomy" id="285563"/>
    <lineage>
        <taxon>Bacteria</taxon>
        <taxon>Bacillati</taxon>
        <taxon>Actinomycetota</taxon>
        <taxon>Actinomycetes</taxon>
        <taxon>Kitasatosporales</taxon>
        <taxon>Streptomycetaceae</taxon>
        <taxon>Streptomyces</taxon>
    </lineage>
</organism>
<dbReference type="Proteomes" id="UP001595829">
    <property type="component" value="Unassembled WGS sequence"/>
</dbReference>
<feature type="compositionally biased region" description="Low complexity" evidence="1">
    <location>
        <begin position="51"/>
        <end position="60"/>
    </location>
</feature>
<feature type="compositionally biased region" description="Gly residues" evidence="1">
    <location>
        <begin position="187"/>
        <end position="197"/>
    </location>
</feature>
<name>A0ABV9XB07_9ACTN</name>
<feature type="compositionally biased region" description="Low complexity" evidence="1">
    <location>
        <begin position="136"/>
        <end position="150"/>
    </location>
</feature>
<proteinExistence type="predicted"/>
<accession>A0ABV9XB07</accession>
<gene>
    <name evidence="2" type="ORF">ACFPM3_04350</name>
</gene>
<dbReference type="RefSeq" id="WP_345693350.1">
    <property type="nucleotide sequence ID" value="NZ_BAABIT010000001.1"/>
</dbReference>
<dbReference type="EMBL" id="JBHSJD010000002">
    <property type="protein sequence ID" value="MFC5021385.1"/>
    <property type="molecule type" value="Genomic_DNA"/>
</dbReference>
<protein>
    <submittedName>
        <fullName evidence="2">Uncharacterized protein</fullName>
    </submittedName>
</protein>
<feature type="region of interest" description="Disordered" evidence="1">
    <location>
        <begin position="35"/>
        <end position="197"/>
    </location>
</feature>
<sequence>MGRHRQPRETGGARHPVVRTTTAVGAAAALALFVQASHDSRPPGAEPGAHGPSARAALPSGPGGGADADRAGRGRPEDGGMSPTAVPDLTPLPSGTSSPSPRPTAGATSPAEAGRRTEPATSTPHGDDARPSRSVGAATPPASAGAGETARPSPSPTAGGPVGDLLHDLVGPGGGAQPSDTATATAAGGGSGSGEAP</sequence>
<reference evidence="3" key="1">
    <citation type="journal article" date="2019" name="Int. J. Syst. Evol. Microbiol.">
        <title>The Global Catalogue of Microorganisms (GCM) 10K type strain sequencing project: providing services to taxonomists for standard genome sequencing and annotation.</title>
        <authorList>
            <consortium name="The Broad Institute Genomics Platform"/>
            <consortium name="The Broad Institute Genome Sequencing Center for Infectious Disease"/>
            <person name="Wu L."/>
            <person name="Ma J."/>
        </authorList>
    </citation>
    <scope>NUCLEOTIDE SEQUENCE [LARGE SCALE GENOMIC DNA]</scope>
    <source>
        <strain evidence="3">CGMCC 4.1648</strain>
    </source>
</reference>
<keyword evidence="3" id="KW-1185">Reference proteome</keyword>
<evidence type="ECO:0000313" key="3">
    <source>
        <dbReference type="Proteomes" id="UP001595829"/>
    </source>
</evidence>
<feature type="compositionally biased region" description="Basic and acidic residues" evidence="1">
    <location>
        <begin position="67"/>
        <end position="78"/>
    </location>
</feature>
<comment type="caution">
    <text evidence="2">The sequence shown here is derived from an EMBL/GenBank/DDBJ whole genome shotgun (WGS) entry which is preliminary data.</text>
</comment>
<evidence type="ECO:0000256" key="1">
    <source>
        <dbReference type="SAM" id="MobiDB-lite"/>
    </source>
</evidence>
<evidence type="ECO:0000313" key="2">
    <source>
        <dbReference type="EMBL" id="MFC5021385.1"/>
    </source>
</evidence>
<feature type="compositionally biased region" description="Low complexity" evidence="1">
    <location>
        <begin position="89"/>
        <end position="110"/>
    </location>
</feature>